<keyword evidence="1" id="KW-0472">Membrane</keyword>
<evidence type="ECO:0000313" key="2">
    <source>
        <dbReference type="EMBL" id="OOP61754.1"/>
    </source>
</evidence>
<accession>A0A8E2LCY5</accession>
<protein>
    <submittedName>
        <fullName evidence="2">Uncharacterized protein</fullName>
    </submittedName>
</protein>
<proteinExistence type="predicted"/>
<feature type="transmembrane region" description="Helical" evidence="1">
    <location>
        <begin position="7"/>
        <end position="25"/>
    </location>
</feature>
<comment type="caution">
    <text evidence="2">The sequence shown here is derived from an EMBL/GenBank/DDBJ whole genome shotgun (WGS) entry which is preliminary data.</text>
</comment>
<keyword evidence="1" id="KW-0812">Transmembrane</keyword>
<feature type="transmembrane region" description="Helical" evidence="1">
    <location>
        <begin position="31"/>
        <end position="51"/>
    </location>
</feature>
<reference evidence="2 3" key="1">
    <citation type="submission" date="2017-01" db="EMBL/GenBank/DDBJ databases">
        <title>Draft genome sequence of Bacillus oleronius.</title>
        <authorList>
            <person name="Allam M."/>
        </authorList>
    </citation>
    <scope>NUCLEOTIDE SEQUENCE [LARGE SCALE GENOMIC DNA]</scope>
    <source>
        <strain evidence="2 3">DSM 9356</strain>
    </source>
</reference>
<name>A0A8E2LCY5_9BACI</name>
<gene>
    <name evidence="2" type="ORF">BWZ43_25685</name>
</gene>
<sequence length="61" mass="7243">MQIIIPLVLLILCMVSISLIYWLVFRWLPKLIFNFLLGPIALLGAYIWAFPMNMGFYEFFK</sequence>
<dbReference type="EMBL" id="MTLA01000567">
    <property type="protein sequence ID" value="OOP61754.1"/>
    <property type="molecule type" value="Genomic_DNA"/>
</dbReference>
<evidence type="ECO:0000313" key="3">
    <source>
        <dbReference type="Proteomes" id="UP000189761"/>
    </source>
</evidence>
<keyword evidence="3" id="KW-1185">Reference proteome</keyword>
<keyword evidence="1" id="KW-1133">Transmembrane helix</keyword>
<evidence type="ECO:0000256" key="1">
    <source>
        <dbReference type="SAM" id="Phobius"/>
    </source>
</evidence>
<organism evidence="2 3">
    <name type="scientific">Heyndrickxia oleronia</name>
    <dbReference type="NCBI Taxonomy" id="38875"/>
    <lineage>
        <taxon>Bacteria</taxon>
        <taxon>Bacillati</taxon>
        <taxon>Bacillota</taxon>
        <taxon>Bacilli</taxon>
        <taxon>Bacillales</taxon>
        <taxon>Bacillaceae</taxon>
        <taxon>Heyndrickxia</taxon>
    </lineage>
</organism>
<dbReference type="AlphaFoldDB" id="A0A8E2LCY5"/>
<dbReference type="Proteomes" id="UP000189761">
    <property type="component" value="Unassembled WGS sequence"/>
</dbReference>